<dbReference type="Pfam" id="PF25107">
    <property type="entry name" value="VWA7_N"/>
    <property type="match status" value="1"/>
</dbReference>
<dbReference type="AlphaFoldDB" id="A0A7C4YDP1"/>
<protein>
    <recommendedName>
        <fullName evidence="1">VWA7 N-terminal domain-containing protein</fullName>
    </recommendedName>
</protein>
<feature type="domain" description="VWA7 N-terminal" evidence="1">
    <location>
        <begin position="56"/>
        <end position="96"/>
    </location>
</feature>
<gene>
    <name evidence="2" type="ORF">ENV67_08100</name>
</gene>
<organism evidence="2">
    <name type="scientific">candidate division WOR-3 bacterium</name>
    <dbReference type="NCBI Taxonomy" id="2052148"/>
    <lineage>
        <taxon>Bacteria</taxon>
        <taxon>Bacteria division WOR-3</taxon>
    </lineage>
</organism>
<comment type="caution">
    <text evidence="2">The sequence shown here is derived from an EMBL/GenBank/DDBJ whole genome shotgun (WGS) entry which is preliminary data.</text>
</comment>
<reference evidence="2" key="1">
    <citation type="journal article" date="2020" name="mSystems">
        <title>Genome- and Community-Level Interaction Insights into Carbon Utilization and Element Cycling Functions of Hydrothermarchaeota in Hydrothermal Sediment.</title>
        <authorList>
            <person name="Zhou Z."/>
            <person name="Liu Y."/>
            <person name="Xu W."/>
            <person name="Pan J."/>
            <person name="Luo Z.H."/>
            <person name="Li M."/>
        </authorList>
    </citation>
    <scope>NUCLEOTIDE SEQUENCE [LARGE SCALE GENOMIC DNA]</scope>
    <source>
        <strain evidence="2">SpSt-780</strain>
    </source>
</reference>
<accession>A0A7C4YDP1</accession>
<name>A0A7C4YDP1_UNCW3</name>
<dbReference type="InterPro" id="IPR056862">
    <property type="entry name" value="VWA7_N"/>
</dbReference>
<evidence type="ECO:0000259" key="1">
    <source>
        <dbReference type="Pfam" id="PF25107"/>
    </source>
</evidence>
<dbReference type="EMBL" id="DTHG01000099">
    <property type="protein sequence ID" value="HGW92480.1"/>
    <property type="molecule type" value="Genomic_DNA"/>
</dbReference>
<sequence>MRIHIGPIEIGSSSPSHFERRKVSRGNKDYHLNVFYAGRKFIKTSVNSIYLKMEKFIITPENLSNNREALYYLGLTLHSLQDFFSHSNFIDLKDDDKKKVIEALFNDIEAPDGLKIAYVGPLFFLDDFPHGAFGFGNNKDNPRWTREGIDKFEDVKNVAIYWTRKLVEKLMKRELFKNSNHPK</sequence>
<evidence type="ECO:0000313" key="2">
    <source>
        <dbReference type="EMBL" id="HGW92480.1"/>
    </source>
</evidence>
<proteinExistence type="predicted"/>